<protein>
    <submittedName>
        <fullName evidence="2">Uncharacterized protein</fullName>
    </submittedName>
</protein>
<dbReference type="AlphaFoldDB" id="A0A0G4KE94"/>
<feature type="region of interest" description="Disordered" evidence="1">
    <location>
        <begin position="75"/>
        <end position="100"/>
    </location>
</feature>
<dbReference type="Proteomes" id="UP000045706">
    <property type="component" value="Unassembled WGS sequence"/>
</dbReference>
<proteinExistence type="predicted"/>
<accession>A0A0G4KE94</accession>
<sequence length="162" mass="17490">MATLQRRSLGHPQGSSLRELQGLLQGLSKPHAGPPVAAELDFHSTCHGPGHIMGLLDVVLTTIIIITTTNDDQTNDAIPGSLLPSRTPGPPSTRTGRSDRYDPSLDAVIFLWPLVDWDRLTTAFSPVHRRSNHLALPVALASIKRKPPTDWGPVLSHLGPNV</sequence>
<evidence type="ECO:0000313" key="2">
    <source>
        <dbReference type="EMBL" id="CRJ86659.1"/>
    </source>
</evidence>
<evidence type="ECO:0000313" key="3">
    <source>
        <dbReference type="Proteomes" id="UP000045706"/>
    </source>
</evidence>
<dbReference type="EMBL" id="CVQI01000001">
    <property type="protein sequence ID" value="CRJ86659.1"/>
    <property type="molecule type" value="Genomic_DNA"/>
</dbReference>
<evidence type="ECO:0000256" key="1">
    <source>
        <dbReference type="SAM" id="MobiDB-lite"/>
    </source>
</evidence>
<name>A0A0G4KE94_VERLO</name>
<gene>
    <name evidence="2" type="ORF">BN1723_000162</name>
</gene>
<reference evidence="3" key="1">
    <citation type="submission" date="2015-05" db="EMBL/GenBank/DDBJ databases">
        <authorList>
            <person name="Fogelqvist Johan"/>
        </authorList>
    </citation>
    <scope>NUCLEOTIDE SEQUENCE [LARGE SCALE GENOMIC DNA]</scope>
</reference>
<organism evidence="2 3">
    <name type="scientific">Verticillium longisporum</name>
    <name type="common">Verticillium dahliae var. longisporum</name>
    <dbReference type="NCBI Taxonomy" id="100787"/>
    <lineage>
        <taxon>Eukaryota</taxon>
        <taxon>Fungi</taxon>
        <taxon>Dikarya</taxon>
        <taxon>Ascomycota</taxon>
        <taxon>Pezizomycotina</taxon>
        <taxon>Sordariomycetes</taxon>
        <taxon>Hypocreomycetidae</taxon>
        <taxon>Glomerellales</taxon>
        <taxon>Plectosphaerellaceae</taxon>
        <taxon>Verticillium</taxon>
    </lineage>
</organism>